<feature type="region of interest" description="Disordered" evidence="6">
    <location>
        <begin position="315"/>
        <end position="338"/>
    </location>
</feature>
<dbReference type="InterPro" id="IPR003316">
    <property type="entry name" value="E2F_WHTH_DNA-bd_dom"/>
</dbReference>
<feature type="domain" description="E2F/DP family winged-helix DNA-binding" evidence="7">
    <location>
        <begin position="132"/>
        <end position="197"/>
    </location>
</feature>
<dbReference type="GO" id="GO:0090575">
    <property type="term" value="C:RNA polymerase II transcription regulator complex"/>
    <property type="evidence" value="ECO:0007669"/>
    <property type="project" value="TreeGrafter"/>
</dbReference>
<dbReference type="Gene3D" id="6.10.250.540">
    <property type="match status" value="1"/>
</dbReference>
<evidence type="ECO:0000313" key="8">
    <source>
        <dbReference type="EMBL" id="QOE88837.1"/>
    </source>
</evidence>
<dbReference type="SMART" id="SM01372">
    <property type="entry name" value="E2F_TDP"/>
    <property type="match status" value="1"/>
</dbReference>
<gene>
    <name evidence="8" type="primary">E2F3</name>
</gene>
<keyword evidence="4 5" id="KW-0804">Transcription</keyword>
<accession>A0A866WLX5</accession>
<evidence type="ECO:0000259" key="7">
    <source>
        <dbReference type="SMART" id="SM01372"/>
    </source>
</evidence>
<feature type="compositionally biased region" description="Low complexity" evidence="6">
    <location>
        <begin position="321"/>
        <end position="331"/>
    </location>
</feature>
<comment type="subcellular location">
    <subcellularLocation>
        <location evidence="5">Nucleus</location>
    </subcellularLocation>
</comment>
<dbReference type="Gene3D" id="1.10.10.10">
    <property type="entry name" value="Winged helix-like DNA-binding domain superfamily/Winged helix DNA-binding domain"/>
    <property type="match status" value="1"/>
</dbReference>
<evidence type="ECO:0000256" key="2">
    <source>
        <dbReference type="ARBA" id="ARBA00023015"/>
    </source>
</evidence>
<proteinExistence type="evidence at transcript level"/>
<comment type="similarity">
    <text evidence="1 5">Belongs to the E2F/DP family.</text>
</comment>
<evidence type="ECO:0000256" key="1">
    <source>
        <dbReference type="ARBA" id="ARBA00010940"/>
    </source>
</evidence>
<dbReference type="PANTHER" id="PTHR12081">
    <property type="entry name" value="TRANSCRIPTION FACTOR E2F"/>
    <property type="match status" value="1"/>
</dbReference>
<reference evidence="8" key="1">
    <citation type="journal article" date="2020" name="Fish Shellfish Immunol.">
        <title>MiR-210 regulates coelomocyte proliferation through targeting E2F3 in Apostichopus japonicus.</title>
        <authorList>
            <person name="Zhang Y."/>
            <person name="Shao Y."/>
            <person name="Lv Z."/>
            <person name="Li C."/>
        </authorList>
    </citation>
    <scope>NUCLEOTIDE SEQUENCE</scope>
</reference>
<dbReference type="Pfam" id="PF16421">
    <property type="entry name" value="E2F_CC-MB"/>
    <property type="match status" value="1"/>
</dbReference>
<organism evidence="8">
    <name type="scientific">Stichopus japonicus</name>
    <name type="common">Sea cucumber</name>
    <dbReference type="NCBI Taxonomy" id="307972"/>
    <lineage>
        <taxon>Eukaryota</taxon>
        <taxon>Metazoa</taxon>
        <taxon>Echinodermata</taxon>
        <taxon>Eleutherozoa</taxon>
        <taxon>Echinozoa</taxon>
        <taxon>Holothuroidea</taxon>
        <taxon>Aspidochirotacea</taxon>
        <taxon>Aspidochirotida</taxon>
        <taxon>Stichopodidae</taxon>
        <taxon>Apostichopus</taxon>
    </lineage>
</organism>
<dbReference type="InterPro" id="IPR032198">
    <property type="entry name" value="E2F_CC-MB"/>
</dbReference>
<evidence type="ECO:0000256" key="3">
    <source>
        <dbReference type="ARBA" id="ARBA00023125"/>
    </source>
</evidence>
<dbReference type="GO" id="GO:0000981">
    <property type="term" value="F:DNA-binding transcription factor activity, RNA polymerase II-specific"/>
    <property type="evidence" value="ECO:0007669"/>
    <property type="project" value="TreeGrafter"/>
</dbReference>
<sequence length="397" mass="44426">MEKEFQHGSFTLESQFALAQSASIFDVDLSQRASSPLPTAMTRIYAGGQPQEQDFDVIDVVGYTPENVQTKTSRTLLGRPPAKRKLHMDVNPSRGRNSENVLDFKTPSPPKQRKKVVRNSPKAAKSPLEKSRYETSLGLLTKRFVSLLRAAPDGVLDLNQAAEQLSVQKRRIYDITNVLEGIKLISKRHKNNIEWKGASSCVSAQDFSGNSISAEAVNLHSDVADLDLQENRLDELIRNASLQLKMLTEDPGNKRYAYVTYHDIRSIKSFEDQTVIAIKAPPETKLEVPDPREGIQIWLKSSRGQIEVYLCPEECRKEGDSSPSSEGSSPPKENDRAMKVNTLEDDDLATLERNLLLTEDQHSLHEDFVPLSPPAVDDYLFALAENEGISDLFDTIF</sequence>
<dbReference type="Pfam" id="PF02319">
    <property type="entry name" value="WHD_E2F_TDP"/>
    <property type="match status" value="1"/>
</dbReference>
<dbReference type="PANTHER" id="PTHR12081:SF107">
    <property type="entry name" value="E2E3"/>
    <property type="match status" value="1"/>
</dbReference>
<dbReference type="SUPFAM" id="SSF46785">
    <property type="entry name" value="Winged helix' DNA-binding domain"/>
    <property type="match status" value="1"/>
</dbReference>
<name>A0A866WLX5_STIJA</name>
<evidence type="ECO:0000256" key="4">
    <source>
        <dbReference type="ARBA" id="ARBA00023163"/>
    </source>
</evidence>
<dbReference type="SUPFAM" id="SSF144074">
    <property type="entry name" value="E2F-DP heterodimerization region"/>
    <property type="match status" value="1"/>
</dbReference>
<dbReference type="EMBL" id="MT033920">
    <property type="protein sequence ID" value="QOE88837.1"/>
    <property type="molecule type" value="mRNA"/>
</dbReference>
<dbReference type="InterPro" id="IPR037241">
    <property type="entry name" value="E2F-DP_heterodim"/>
</dbReference>
<dbReference type="FunFam" id="1.10.10.10:FF:000008">
    <property type="entry name" value="E2F transcription factor 1"/>
    <property type="match status" value="1"/>
</dbReference>
<dbReference type="CDD" id="cd14660">
    <property type="entry name" value="E2F_DD"/>
    <property type="match status" value="1"/>
</dbReference>
<dbReference type="InterPro" id="IPR015633">
    <property type="entry name" value="E2F"/>
</dbReference>
<dbReference type="GO" id="GO:0000978">
    <property type="term" value="F:RNA polymerase II cis-regulatory region sequence-specific DNA binding"/>
    <property type="evidence" value="ECO:0007669"/>
    <property type="project" value="InterPro"/>
</dbReference>
<dbReference type="InterPro" id="IPR036388">
    <property type="entry name" value="WH-like_DNA-bd_sf"/>
</dbReference>
<dbReference type="InterPro" id="IPR036390">
    <property type="entry name" value="WH_DNA-bd_sf"/>
</dbReference>
<evidence type="ECO:0000256" key="5">
    <source>
        <dbReference type="RuleBase" id="RU003796"/>
    </source>
</evidence>
<keyword evidence="2 5" id="KW-0805">Transcription regulation</keyword>
<protein>
    <submittedName>
        <fullName evidence="8">E2F transcription factor 3</fullName>
    </submittedName>
</protein>
<dbReference type="GO" id="GO:0046983">
    <property type="term" value="F:protein dimerization activity"/>
    <property type="evidence" value="ECO:0007669"/>
    <property type="project" value="InterPro"/>
</dbReference>
<evidence type="ECO:0000256" key="6">
    <source>
        <dbReference type="SAM" id="MobiDB-lite"/>
    </source>
</evidence>
<dbReference type="AlphaFoldDB" id="A0A866WLX5"/>
<keyword evidence="5" id="KW-0539">Nucleus</keyword>
<keyword evidence="3 5" id="KW-0238">DNA-binding</keyword>
<feature type="region of interest" description="Disordered" evidence="6">
    <location>
        <begin position="81"/>
        <end position="129"/>
    </location>
</feature>